<dbReference type="OrthoDB" id="9808843at2"/>
<evidence type="ECO:0000256" key="1">
    <source>
        <dbReference type="ARBA" id="ARBA00022553"/>
    </source>
</evidence>
<dbReference type="GO" id="GO:0003677">
    <property type="term" value="F:DNA binding"/>
    <property type="evidence" value="ECO:0007669"/>
    <property type="project" value="UniProtKB-KW"/>
</dbReference>
<dbReference type="InterPro" id="IPR058245">
    <property type="entry name" value="NreC/VraR/RcsB-like_REC"/>
</dbReference>
<dbReference type="SUPFAM" id="SSF46894">
    <property type="entry name" value="C-terminal effector domain of the bipartite response regulators"/>
    <property type="match status" value="1"/>
</dbReference>
<dbReference type="InterPro" id="IPR016032">
    <property type="entry name" value="Sig_transdc_resp-reg_C-effctor"/>
</dbReference>
<dbReference type="GO" id="GO:0000160">
    <property type="term" value="P:phosphorelay signal transduction system"/>
    <property type="evidence" value="ECO:0007669"/>
    <property type="project" value="InterPro"/>
</dbReference>
<dbReference type="Proteomes" id="UP000242444">
    <property type="component" value="Unassembled WGS sequence"/>
</dbReference>
<evidence type="ECO:0000313" key="9">
    <source>
        <dbReference type="Proteomes" id="UP000242444"/>
    </source>
</evidence>
<evidence type="ECO:0000256" key="3">
    <source>
        <dbReference type="ARBA" id="ARBA00023125"/>
    </source>
</evidence>
<keyword evidence="9" id="KW-1185">Reference proteome</keyword>
<evidence type="ECO:0000313" key="8">
    <source>
        <dbReference type="EMBL" id="OZM69994.1"/>
    </source>
</evidence>
<evidence type="ECO:0000256" key="2">
    <source>
        <dbReference type="ARBA" id="ARBA00023015"/>
    </source>
</evidence>
<evidence type="ECO:0000259" key="7">
    <source>
        <dbReference type="PROSITE" id="PS50110"/>
    </source>
</evidence>
<dbReference type="InterPro" id="IPR011006">
    <property type="entry name" value="CheY-like_superfamily"/>
</dbReference>
<feature type="domain" description="HTH luxR-type" evidence="6">
    <location>
        <begin position="148"/>
        <end position="213"/>
    </location>
</feature>
<dbReference type="SUPFAM" id="SSF52172">
    <property type="entry name" value="CheY-like"/>
    <property type="match status" value="1"/>
</dbReference>
<dbReference type="SMART" id="SM00448">
    <property type="entry name" value="REC"/>
    <property type="match status" value="1"/>
</dbReference>
<accession>A0A263CV56</accession>
<dbReference type="PANTHER" id="PTHR43214:SF24">
    <property type="entry name" value="TRANSCRIPTIONAL REGULATORY PROTEIN NARL-RELATED"/>
    <property type="match status" value="1"/>
</dbReference>
<keyword evidence="2" id="KW-0805">Transcription regulation</keyword>
<gene>
    <name evidence="8" type="ORF">CFN78_27725</name>
</gene>
<dbReference type="GO" id="GO:0006355">
    <property type="term" value="P:regulation of DNA-templated transcription"/>
    <property type="evidence" value="ECO:0007669"/>
    <property type="project" value="InterPro"/>
</dbReference>
<comment type="caution">
    <text evidence="8">The sequence shown here is derived from an EMBL/GenBank/DDBJ whole genome shotgun (WGS) entry which is preliminary data.</text>
</comment>
<evidence type="ECO:0000259" key="6">
    <source>
        <dbReference type="PROSITE" id="PS50043"/>
    </source>
</evidence>
<evidence type="ECO:0000256" key="5">
    <source>
        <dbReference type="PROSITE-ProRule" id="PRU00169"/>
    </source>
</evidence>
<dbReference type="PANTHER" id="PTHR43214">
    <property type="entry name" value="TWO-COMPONENT RESPONSE REGULATOR"/>
    <property type="match status" value="1"/>
</dbReference>
<dbReference type="Gene3D" id="3.40.50.2300">
    <property type="match status" value="1"/>
</dbReference>
<proteinExistence type="predicted"/>
<dbReference type="CDD" id="cd06170">
    <property type="entry name" value="LuxR_C_like"/>
    <property type="match status" value="1"/>
</dbReference>
<feature type="modified residue" description="4-aspartylphosphate" evidence="5">
    <location>
        <position position="54"/>
    </location>
</feature>
<keyword evidence="3 8" id="KW-0238">DNA-binding</keyword>
<feature type="domain" description="Response regulatory" evidence="7">
    <location>
        <begin position="3"/>
        <end position="119"/>
    </location>
</feature>
<name>A0A263CV56_9PSEU</name>
<dbReference type="InterPro" id="IPR039420">
    <property type="entry name" value="WalR-like"/>
</dbReference>
<dbReference type="Pfam" id="PF00196">
    <property type="entry name" value="GerE"/>
    <property type="match status" value="1"/>
</dbReference>
<keyword evidence="4" id="KW-0804">Transcription</keyword>
<dbReference type="CDD" id="cd17535">
    <property type="entry name" value="REC_NarL-like"/>
    <property type="match status" value="1"/>
</dbReference>
<keyword evidence="1 5" id="KW-0597">Phosphoprotein</keyword>
<dbReference type="Pfam" id="PF00072">
    <property type="entry name" value="Response_reg"/>
    <property type="match status" value="1"/>
</dbReference>
<dbReference type="InterPro" id="IPR001789">
    <property type="entry name" value="Sig_transdc_resp-reg_receiver"/>
</dbReference>
<dbReference type="PRINTS" id="PR00038">
    <property type="entry name" value="HTHLUXR"/>
</dbReference>
<dbReference type="PROSITE" id="PS50043">
    <property type="entry name" value="HTH_LUXR_2"/>
    <property type="match status" value="1"/>
</dbReference>
<dbReference type="SMART" id="SM00421">
    <property type="entry name" value="HTH_LUXR"/>
    <property type="match status" value="1"/>
</dbReference>
<dbReference type="AlphaFoldDB" id="A0A263CV56"/>
<sequence>MIRVLLADDEAMVRAGVAAILATDSGIEVVAEAGDGREAIERARETRPDVALLDIRMPQLDGLEAAAEIRRLVPETAIIMLTTFGEDDYIAKALACGAGGFLLKAGDPRELLAGVRAVADGAAFLSPKVARRVIEQLSGQQLSRGARAREQVAALTDREREVLGLVGSGLSNADIAARLHVVEGTVKAYVSTIFTRLGVRNRVQAAIVAYEAGLVSG</sequence>
<evidence type="ECO:0000256" key="4">
    <source>
        <dbReference type="ARBA" id="ARBA00023163"/>
    </source>
</evidence>
<protein>
    <submittedName>
        <fullName evidence="8">DNA-binding response regulator</fullName>
    </submittedName>
</protein>
<reference evidence="8 9" key="1">
    <citation type="submission" date="2017-07" db="EMBL/GenBank/DDBJ databases">
        <title>Amycolatopsis antarcticus sp. nov., isolated from the surface of an Antarcticus brown macroalga.</title>
        <authorList>
            <person name="Wang J."/>
            <person name="Leiva S."/>
            <person name="Huang J."/>
            <person name="Huang Y."/>
        </authorList>
    </citation>
    <scope>NUCLEOTIDE SEQUENCE [LARGE SCALE GENOMIC DNA]</scope>
    <source>
        <strain evidence="8 9">AU-G6</strain>
    </source>
</reference>
<dbReference type="PROSITE" id="PS50110">
    <property type="entry name" value="RESPONSE_REGULATORY"/>
    <property type="match status" value="1"/>
</dbReference>
<organism evidence="8 9">
    <name type="scientific">Amycolatopsis antarctica</name>
    <dbReference type="NCBI Taxonomy" id="1854586"/>
    <lineage>
        <taxon>Bacteria</taxon>
        <taxon>Bacillati</taxon>
        <taxon>Actinomycetota</taxon>
        <taxon>Actinomycetes</taxon>
        <taxon>Pseudonocardiales</taxon>
        <taxon>Pseudonocardiaceae</taxon>
        <taxon>Amycolatopsis</taxon>
    </lineage>
</organism>
<dbReference type="RefSeq" id="WP_094866240.1">
    <property type="nucleotide sequence ID" value="NZ_NKYE01000028.1"/>
</dbReference>
<dbReference type="EMBL" id="NKYE01000028">
    <property type="protein sequence ID" value="OZM69994.1"/>
    <property type="molecule type" value="Genomic_DNA"/>
</dbReference>
<dbReference type="InterPro" id="IPR000792">
    <property type="entry name" value="Tscrpt_reg_LuxR_C"/>
</dbReference>
<dbReference type="InParanoid" id="A0A263CV56"/>